<dbReference type="InterPro" id="IPR012677">
    <property type="entry name" value="Nucleotide-bd_a/b_plait_sf"/>
</dbReference>
<feature type="domain" description="RRM" evidence="5">
    <location>
        <begin position="229"/>
        <end position="311"/>
    </location>
</feature>
<accession>G0W4N4</accession>
<evidence type="ECO:0000313" key="7">
    <source>
        <dbReference type="Proteomes" id="UP000000689"/>
    </source>
</evidence>
<evidence type="ECO:0000256" key="3">
    <source>
        <dbReference type="PROSITE-ProRule" id="PRU00176"/>
    </source>
</evidence>
<dbReference type="InterPro" id="IPR035979">
    <property type="entry name" value="RBD_domain_sf"/>
</dbReference>
<dbReference type="Pfam" id="PF00076">
    <property type="entry name" value="RRM_1"/>
    <property type="match status" value="2"/>
</dbReference>
<feature type="region of interest" description="Disordered" evidence="4">
    <location>
        <begin position="1"/>
        <end position="223"/>
    </location>
</feature>
<evidence type="ECO:0000256" key="1">
    <source>
        <dbReference type="ARBA" id="ARBA00022737"/>
    </source>
</evidence>
<feature type="compositionally biased region" description="Polar residues" evidence="4">
    <location>
        <begin position="506"/>
        <end position="517"/>
    </location>
</feature>
<dbReference type="GeneID" id="11494060"/>
<feature type="compositionally biased region" description="Low complexity" evidence="4">
    <location>
        <begin position="184"/>
        <end position="209"/>
    </location>
</feature>
<dbReference type="OrthoDB" id="1875751at2759"/>
<evidence type="ECO:0000259" key="5">
    <source>
        <dbReference type="PROSITE" id="PS50102"/>
    </source>
</evidence>
<keyword evidence="2 3" id="KW-0694">RNA-binding</keyword>
<feature type="compositionally biased region" description="Basic and acidic residues" evidence="4">
    <location>
        <begin position="44"/>
        <end position="95"/>
    </location>
</feature>
<dbReference type="eggNOG" id="KOG4205">
    <property type="taxonomic scope" value="Eukaryota"/>
</dbReference>
<dbReference type="EMBL" id="HE580267">
    <property type="protein sequence ID" value="CCD22772.1"/>
    <property type="molecule type" value="Genomic_DNA"/>
</dbReference>
<dbReference type="FunFam" id="3.30.70.330:FF:000025">
    <property type="entry name" value="RNA-binding protein Musashi homolog 2 isoform X1"/>
    <property type="match status" value="1"/>
</dbReference>
<feature type="compositionally biased region" description="Polar residues" evidence="4">
    <location>
        <begin position="117"/>
        <end position="147"/>
    </location>
</feature>
<name>G0W4N4_NAUDC</name>
<dbReference type="SUPFAM" id="SSF54928">
    <property type="entry name" value="RNA-binding domain, RBD"/>
    <property type="match status" value="2"/>
</dbReference>
<dbReference type="FunFam" id="3.30.70.330:FF:000721">
    <property type="entry name" value="Nuclear polyadenylated RNA-binding protein 4"/>
    <property type="match status" value="1"/>
</dbReference>
<dbReference type="SMART" id="SM00360">
    <property type="entry name" value="RRM"/>
    <property type="match status" value="2"/>
</dbReference>
<dbReference type="SUPFAM" id="SSF81995">
    <property type="entry name" value="beta-sandwich domain of Sec23/24"/>
    <property type="match status" value="1"/>
</dbReference>
<dbReference type="Proteomes" id="UP000000689">
    <property type="component" value="Chromosome 1"/>
</dbReference>
<organism evidence="6 7">
    <name type="scientific">Naumovozyma dairenensis (strain ATCC 10597 / BCRC 20456 / CBS 421 / NBRC 0211 / NRRL Y-12639)</name>
    <name type="common">Saccharomyces dairenensis</name>
    <dbReference type="NCBI Taxonomy" id="1071378"/>
    <lineage>
        <taxon>Eukaryota</taxon>
        <taxon>Fungi</taxon>
        <taxon>Dikarya</taxon>
        <taxon>Ascomycota</taxon>
        <taxon>Saccharomycotina</taxon>
        <taxon>Saccharomycetes</taxon>
        <taxon>Saccharomycetales</taxon>
        <taxon>Saccharomycetaceae</taxon>
        <taxon>Naumovozyma</taxon>
    </lineage>
</organism>
<dbReference type="Gene3D" id="3.30.70.330">
    <property type="match status" value="2"/>
</dbReference>
<keyword evidence="7" id="KW-1185">Reference proteome</keyword>
<feature type="compositionally biased region" description="Pro residues" evidence="4">
    <location>
        <begin position="150"/>
        <end position="183"/>
    </location>
</feature>
<dbReference type="CDD" id="cd12577">
    <property type="entry name" value="RRM1_Hrp1p"/>
    <property type="match status" value="1"/>
</dbReference>
<dbReference type="KEGG" id="ndi:NDAI_0A06170"/>
<feature type="compositionally biased region" description="Low complexity" evidence="4">
    <location>
        <begin position="103"/>
        <end position="116"/>
    </location>
</feature>
<dbReference type="GO" id="GO:0006417">
    <property type="term" value="P:regulation of translation"/>
    <property type="evidence" value="ECO:0007669"/>
    <property type="project" value="TreeGrafter"/>
</dbReference>
<dbReference type="PANTHER" id="PTHR48032">
    <property type="entry name" value="RNA-BINDING PROTEIN MUSASHI HOMOLOG RBP6"/>
    <property type="match status" value="1"/>
</dbReference>
<keyword evidence="1" id="KW-0677">Repeat</keyword>
<evidence type="ECO:0000256" key="2">
    <source>
        <dbReference type="ARBA" id="ARBA00022884"/>
    </source>
</evidence>
<feature type="compositionally biased region" description="Polar residues" evidence="4">
    <location>
        <begin position="541"/>
        <end position="552"/>
    </location>
</feature>
<sequence length="552" mass="60775">MSSDEEDFNDIYGEDSSKDISTTTENKKEQAEPTTAAVTSSTETTDKQDDSKKDTEEPTSKDETKVEEKSDDSKEKTAEESDTKKDESKEDKESANKPTSTTSQLDQLAALQALSSNISQMAQQSTKPDTSVKSPSLETSSNSVSNMAPNNPPWAQPQPHVPAYPNQSPPMPYGQASPYPPTMPMQQQQPPQASPYSSVPLPSQAQAYGGQTGGAQTGGPRADLSKESCKLFIGGLNWETTEEKLKDYFSKYGNVVDLKIMKDANSGRSRGFGFLSFEHPSSVDEVVKSQHILDGKVIDPKRAIPREEQDKTGKIFVGGIGPDVRPKEFEEFFAQWGTIIDAQLMLDKDTGRSRGFGFITYDSGEAVDRVCQNKYIQFKDKQIEIKRAAPRHNQRNNSYGNGGRGGSRSYNNNPMSQPPQQQMYQNQMMAAAAGMNPMYDPQAMNDYYQQMQAYYQQVQQQTGMDYSQMYQQAGQPGQPTMPMPMPMPMGGAPPYGGVPPTGAPSGDNSSESATPNADDQDGGNQGNFRGYRGRTQHNRRGNNNGYHPYNRS</sequence>
<feature type="domain" description="RRM" evidence="5">
    <location>
        <begin position="313"/>
        <end position="390"/>
    </location>
</feature>
<reference evidence="6 7" key="1">
    <citation type="journal article" date="2011" name="Proc. Natl. Acad. Sci. U.S.A.">
        <title>Evolutionary erosion of yeast sex chromosomes by mating-type switching accidents.</title>
        <authorList>
            <person name="Gordon J.L."/>
            <person name="Armisen D."/>
            <person name="Proux-Wera E."/>
            <person name="Oheigeartaigh S.S."/>
            <person name="Byrne K.P."/>
            <person name="Wolfe K.H."/>
        </authorList>
    </citation>
    <scope>NUCLEOTIDE SEQUENCE [LARGE SCALE GENOMIC DNA]</scope>
    <source>
        <strain evidence="7">ATCC 10597 / BCRC 20456 / CBS 421 / NBRC 0211 / NRRL Y-12639</strain>
    </source>
</reference>
<dbReference type="InterPro" id="IPR000504">
    <property type="entry name" value="RRM_dom"/>
</dbReference>
<feature type="compositionally biased region" description="Basic residues" evidence="4">
    <location>
        <begin position="531"/>
        <end position="540"/>
    </location>
</feature>
<dbReference type="OMA" id="MKDANSG"/>
<feature type="compositionally biased region" description="Low complexity" evidence="4">
    <location>
        <begin position="32"/>
        <end position="43"/>
    </location>
</feature>
<feature type="region of interest" description="Disordered" evidence="4">
    <location>
        <begin position="471"/>
        <end position="552"/>
    </location>
</feature>
<dbReference type="PROSITE" id="PS50102">
    <property type="entry name" value="RRM"/>
    <property type="match status" value="2"/>
</dbReference>
<evidence type="ECO:0000256" key="4">
    <source>
        <dbReference type="SAM" id="MobiDB-lite"/>
    </source>
</evidence>
<proteinExistence type="predicted"/>
<feature type="compositionally biased region" description="Acidic residues" evidence="4">
    <location>
        <begin position="1"/>
        <end position="13"/>
    </location>
</feature>
<dbReference type="PANTHER" id="PTHR48032:SF6">
    <property type="entry name" value="RNA-BINDING (RRM_RBD_RNP MOTIFS) FAMILY PROTEIN"/>
    <property type="match status" value="1"/>
</dbReference>
<protein>
    <recommendedName>
        <fullName evidence="5">RRM domain-containing protein</fullName>
    </recommendedName>
</protein>
<feature type="region of interest" description="Disordered" evidence="4">
    <location>
        <begin position="386"/>
        <end position="421"/>
    </location>
</feature>
<evidence type="ECO:0000313" key="6">
    <source>
        <dbReference type="EMBL" id="CCD22772.1"/>
    </source>
</evidence>
<dbReference type="InterPro" id="IPR034156">
    <property type="entry name" value="Hrp1_RRM1"/>
</dbReference>
<dbReference type="HOGENOM" id="CLU_012062_0_2_1"/>
<dbReference type="GO" id="GO:0003729">
    <property type="term" value="F:mRNA binding"/>
    <property type="evidence" value="ECO:0007669"/>
    <property type="project" value="TreeGrafter"/>
</dbReference>
<feature type="compositionally biased region" description="Low complexity" evidence="4">
    <location>
        <begin position="407"/>
        <end position="421"/>
    </location>
</feature>
<dbReference type="STRING" id="1071378.G0W4N4"/>
<gene>
    <name evidence="6" type="primary">NDAI0A06170</name>
    <name evidence="6" type="ordered locus">NDAI_0A06170</name>
</gene>
<dbReference type="RefSeq" id="XP_003668015.1">
    <property type="nucleotide sequence ID" value="XM_003667967.1"/>
</dbReference>
<dbReference type="AlphaFoldDB" id="G0W4N4"/>
<dbReference type="CDD" id="cd12330">
    <property type="entry name" value="RRM2_Hrp1p"/>
    <property type="match status" value="1"/>
</dbReference>